<evidence type="ECO:0000313" key="4">
    <source>
        <dbReference type="EMBL" id="EEE05905.1"/>
    </source>
</evidence>
<feature type="domain" description="HTH IS408-type" evidence="2">
    <location>
        <begin position="53"/>
        <end position="134"/>
    </location>
</feature>
<dbReference type="InterPro" id="IPR036397">
    <property type="entry name" value="RNaseH_sf"/>
</dbReference>
<organism evidence="4 5">
    <name type="scientific">Burkholderia multivorans CGD2</name>
    <dbReference type="NCBI Taxonomy" id="513052"/>
    <lineage>
        <taxon>Bacteria</taxon>
        <taxon>Pseudomonadati</taxon>
        <taxon>Pseudomonadota</taxon>
        <taxon>Betaproteobacteria</taxon>
        <taxon>Burkholderiales</taxon>
        <taxon>Burkholderiaceae</taxon>
        <taxon>Burkholderia</taxon>
        <taxon>Burkholderia cepacia complex</taxon>
    </lineage>
</organism>
<accession>B9BTY7</accession>
<name>B9BTY7_9BURK</name>
<dbReference type="NCBIfam" id="NF033546">
    <property type="entry name" value="transpos_IS21"/>
    <property type="match status" value="1"/>
</dbReference>
<comment type="caution">
    <text evidence="4">The sequence shown here is derived from an EMBL/GenBank/DDBJ whole genome shotgun (WGS) entry which is preliminary data.</text>
</comment>
<proteinExistence type="inferred from homology"/>
<reference evidence="4 5" key="1">
    <citation type="journal article" date="2012" name="J. Bacteriol.">
        <title>Draft Genome Sequence Determination for Cystic Fibrosis and Chronic Granulomatous Disease Burkholderia multivorans Isolates.</title>
        <authorList>
            <person name="Varga J.J."/>
            <person name="Losada L."/>
            <person name="Zelazny A.M."/>
            <person name="Brinkac L."/>
            <person name="Harkins D."/>
            <person name="Radune D."/>
            <person name="Hostetler J."/>
            <person name="Sampaio E.P."/>
            <person name="Ronning C.M."/>
            <person name="Nierman W.C."/>
            <person name="Greenberg D.E."/>
            <person name="Holland S.M."/>
            <person name="Goldberg J.B."/>
        </authorList>
    </citation>
    <scope>NUCLEOTIDE SEQUENCE [LARGE SCALE GENOMIC DNA]</scope>
    <source>
        <strain evidence="4 5">CGD2</strain>
    </source>
</reference>
<dbReference type="PROSITE" id="PS50994">
    <property type="entry name" value="INTEGRASE"/>
    <property type="match status" value="1"/>
</dbReference>
<sequence>MISEPKQLITRPKRDGRSGSAVVLRMRSTTGVSLVSFLGDRLMPAHRMSMRKLKEVLRLKWACGLSHRQISRAIGISVGAISAYAARASAAGLDWAAVEPLADDELEIRLDLPEEAAVPTRRVEPDYAAMHRDLRRKGVTLQLLWEEYVEAHPGQRTYRYTQFCQRYKDWAAALKRSMRQQHRAGEKLFADFAGQTVPILGRDGGVAFKAHVFVAVLGASNYTFACATRSETMLDWIGSLIDALEFYGGVPELLVPDNPKALIAKADRYEPVLGNTTQDFVNHYATAMLPARPRKPQDKAKVEVGVQIVERWILARLRNHRFYSLAELNKAIGKLIDDLNRRPFKKLDGNRREWFERLDRPALRPLPTRRYEIATFVKCRVNIDYHVEVDHHYYSVPHSLVRQEVYARVTRHGVEILHRGKRVAAHVRSRLRNKHTTLPEHMPAAHRAHMEWTPGRLLNWGASVGPGAEAIVKHLLTNRPHPEMGYRACLGLLSLSRKYGKERLEAACQRALVIGSPTRRSVLSILESGLDRQPMLPIPLTEWHSPDHENVRGPEYYH</sequence>
<dbReference type="Proteomes" id="UP000004535">
    <property type="component" value="Unassembled WGS sequence"/>
</dbReference>
<dbReference type="InterPro" id="IPR017895">
    <property type="entry name" value="HTH_IS408/IS1162_type"/>
</dbReference>
<feature type="domain" description="Integrase catalytic" evidence="3">
    <location>
        <begin position="180"/>
        <end position="362"/>
    </location>
</feature>
<evidence type="ECO:0000259" key="2">
    <source>
        <dbReference type="PROSITE" id="PS50532"/>
    </source>
</evidence>
<dbReference type="GO" id="GO:0003676">
    <property type="term" value="F:nucleic acid binding"/>
    <property type="evidence" value="ECO:0007669"/>
    <property type="project" value="InterPro"/>
</dbReference>
<dbReference type="Pfam" id="PF00665">
    <property type="entry name" value="rve"/>
    <property type="match status" value="1"/>
</dbReference>
<dbReference type="Gene3D" id="3.30.420.10">
    <property type="entry name" value="Ribonuclease H-like superfamily/Ribonuclease H"/>
    <property type="match status" value="1"/>
</dbReference>
<comment type="similarity">
    <text evidence="1">Belongs to the transposase IS21/IS408/IS1162 family.</text>
</comment>
<dbReference type="PANTHER" id="PTHR35004">
    <property type="entry name" value="TRANSPOSASE RV3428C-RELATED"/>
    <property type="match status" value="1"/>
</dbReference>
<dbReference type="PANTHER" id="PTHR35004:SF8">
    <property type="entry name" value="TRANSPOSASE RV3428C-RELATED"/>
    <property type="match status" value="1"/>
</dbReference>
<protein>
    <submittedName>
        <fullName evidence="4">Putative transposase for insertion sequence IS408</fullName>
    </submittedName>
</protein>
<dbReference type="AlphaFoldDB" id="B9BTY7"/>
<dbReference type="EMBL" id="ACFC01000008">
    <property type="protein sequence ID" value="EEE05905.1"/>
    <property type="molecule type" value="Genomic_DNA"/>
</dbReference>
<dbReference type="GO" id="GO:0015074">
    <property type="term" value="P:DNA integration"/>
    <property type="evidence" value="ECO:0007669"/>
    <property type="project" value="InterPro"/>
</dbReference>
<dbReference type="PROSITE" id="PS50532">
    <property type="entry name" value="HTH_IS408"/>
    <property type="match status" value="1"/>
</dbReference>
<evidence type="ECO:0000256" key="1">
    <source>
        <dbReference type="ARBA" id="ARBA00009277"/>
    </source>
</evidence>
<dbReference type="InterPro" id="IPR012337">
    <property type="entry name" value="RNaseH-like_sf"/>
</dbReference>
<evidence type="ECO:0000313" key="5">
    <source>
        <dbReference type="Proteomes" id="UP000004535"/>
    </source>
</evidence>
<dbReference type="InterPro" id="IPR001584">
    <property type="entry name" value="Integrase_cat-core"/>
</dbReference>
<gene>
    <name evidence="4" type="ORF">BURMUCGD2_0681</name>
</gene>
<dbReference type="Pfam" id="PF22483">
    <property type="entry name" value="Mu-transpos_C_2"/>
    <property type="match status" value="1"/>
</dbReference>
<dbReference type="InterPro" id="IPR054353">
    <property type="entry name" value="IstA-like_C"/>
</dbReference>
<evidence type="ECO:0000259" key="3">
    <source>
        <dbReference type="PROSITE" id="PS50994"/>
    </source>
</evidence>
<dbReference type="SUPFAM" id="SSF53098">
    <property type="entry name" value="Ribonuclease H-like"/>
    <property type="match status" value="1"/>
</dbReference>